<reference evidence="2 3" key="1">
    <citation type="submission" date="2024-10" db="EMBL/GenBank/DDBJ databases">
        <title>The Natural Products Discovery Center: Release of the First 8490 Sequenced Strains for Exploring Actinobacteria Biosynthetic Diversity.</title>
        <authorList>
            <person name="Kalkreuter E."/>
            <person name="Kautsar S.A."/>
            <person name="Yang D."/>
            <person name="Bader C.D."/>
            <person name="Teijaro C.N."/>
            <person name="Fluegel L."/>
            <person name="Davis C.M."/>
            <person name="Simpson J.R."/>
            <person name="Lauterbach L."/>
            <person name="Steele A.D."/>
            <person name="Gui C."/>
            <person name="Meng S."/>
            <person name="Li G."/>
            <person name="Viehrig K."/>
            <person name="Ye F."/>
            <person name="Su P."/>
            <person name="Kiefer A.F."/>
            <person name="Nichols A."/>
            <person name="Cepeda A.J."/>
            <person name="Yan W."/>
            <person name="Fan B."/>
            <person name="Jiang Y."/>
            <person name="Adhikari A."/>
            <person name="Zheng C.-J."/>
            <person name="Schuster L."/>
            <person name="Cowan T.M."/>
            <person name="Smanski M.J."/>
            <person name="Chevrette M.G."/>
            <person name="De Carvalho L.P.S."/>
            <person name="Shen B."/>
        </authorList>
    </citation>
    <scope>NUCLEOTIDE SEQUENCE [LARGE SCALE GENOMIC DNA]</scope>
    <source>
        <strain evidence="2 3">NPDC019626</strain>
    </source>
</reference>
<evidence type="ECO:0000256" key="1">
    <source>
        <dbReference type="SAM" id="SignalP"/>
    </source>
</evidence>
<evidence type="ECO:0000313" key="2">
    <source>
        <dbReference type="EMBL" id="MFI2322713.1"/>
    </source>
</evidence>
<feature type="signal peptide" evidence="1">
    <location>
        <begin position="1"/>
        <end position="27"/>
    </location>
</feature>
<dbReference type="Proteomes" id="UP001611450">
    <property type="component" value="Unassembled WGS sequence"/>
</dbReference>
<name>A0ABW7WI91_9NOCA</name>
<organism evidence="2 3">
    <name type="scientific">Nocardia beijingensis</name>
    <dbReference type="NCBI Taxonomy" id="95162"/>
    <lineage>
        <taxon>Bacteria</taxon>
        <taxon>Bacillati</taxon>
        <taxon>Actinomycetota</taxon>
        <taxon>Actinomycetes</taxon>
        <taxon>Mycobacteriales</taxon>
        <taxon>Nocardiaceae</taxon>
        <taxon>Nocardia</taxon>
    </lineage>
</organism>
<sequence>MRRLERAGLLAAATVTAAGALTIGACAQQISGTAEVDRTDLAAYASEVTSSSAAASSSRAAAAERATGSACDAFLSANGSSVRAFNDYIDASNTKGRGDPDTNGKADTAVTTLRHNAHSVDQSVTRDVPSVVATPLRAYRDDTNALADTLARRADTDTLNAAIDRFNATKNTALTACQGHGTR</sequence>
<proteinExistence type="predicted"/>
<protein>
    <recommendedName>
        <fullName evidence="4">Lipoprotein</fullName>
    </recommendedName>
</protein>
<evidence type="ECO:0000313" key="3">
    <source>
        <dbReference type="Proteomes" id="UP001611450"/>
    </source>
</evidence>
<keyword evidence="1" id="KW-0732">Signal</keyword>
<dbReference type="EMBL" id="JBIRXV010000004">
    <property type="protein sequence ID" value="MFI2322713.1"/>
    <property type="molecule type" value="Genomic_DNA"/>
</dbReference>
<accession>A0ABW7WI91</accession>
<dbReference type="PROSITE" id="PS51257">
    <property type="entry name" value="PROKAR_LIPOPROTEIN"/>
    <property type="match status" value="1"/>
</dbReference>
<evidence type="ECO:0008006" key="4">
    <source>
        <dbReference type="Google" id="ProtNLM"/>
    </source>
</evidence>
<keyword evidence="3" id="KW-1185">Reference proteome</keyword>
<gene>
    <name evidence="2" type="ORF">ACH47G_19690</name>
</gene>
<dbReference type="RefSeq" id="WP_396948217.1">
    <property type="nucleotide sequence ID" value="NZ_JBIRXV010000004.1"/>
</dbReference>
<feature type="chain" id="PRO_5045065988" description="Lipoprotein" evidence="1">
    <location>
        <begin position="28"/>
        <end position="183"/>
    </location>
</feature>
<comment type="caution">
    <text evidence="2">The sequence shown here is derived from an EMBL/GenBank/DDBJ whole genome shotgun (WGS) entry which is preliminary data.</text>
</comment>